<dbReference type="RefSeq" id="WP_341370957.1">
    <property type="nucleotide sequence ID" value="NZ_JBBPCO010000008.1"/>
</dbReference>
<keyword evidence="3" id="KW-1185">Reference proteome</keyword>
<proteinExistence type="predicted"/>
<dbReference type="Proteomes" id="UP001446205">
    <property type="component" value="Unassembled WGS sequence"/>
</dbReference>
<comment type="caution">
    <text evidence="2">The sequence shown here is derived from an EMBL/GenBank/DDBJ whole genome shotgun (WGS) entry which is preliminary data.</text>
</comment>
<evidence type="ECO:0000313" key="2">
    <source>
        <dbReference type="EMBL" id="MEK8089899.1"/>
    </source>
</evidence>
<sequence length="110" mass="12220">MILPNGERAIVDIAKLRDYCLNDGHPEGRHKARVFRSALGLASPDAAILRDALLDAARVNDAQPGLSDFYGQRFVLDFRMRHAGRDAMVRAAWIIRAGEDAPRLTSCYVL</sequence>
<name>A0ABU9D8P3_9PROT</name>
<gene>
    <name evidence="2" type="ORF">WOB96_08980</name>
</gene>
<dbReference type="EMBL" id="JBBPCO010000008">
    <property type="protein sequence ID" value="MEK8089899.1"/>
    <property type="molecule type" value="Genomic_DNA"/>
</dbReference>
<dbReference type="Pfam" id="PF21814">
    <property type="entry name" value="DUF6883"/>
    <property type="match status" value="1"/>
</dbReference>
<accession>A0ABU9D8P3</accession>
<reference evidence="2 3" key="1">
    <citation type="submission" date="2024-04" db="EMBL/GenBank/DDBJ databases">
        <authorList>
            <person name="Abashina T."/>
            <person name="Shaikin A."/>
        </authorList>
    </citation>
    <scope>NUCLEOTIDE SEQUENCE [LARGE SCALE GENOMIC DNA]</scope>
    <source>
        <strain evidence="2 3">AAFK</strain>
    </source>
</reference>
<feature type="domain" description="DUF6883" evidence="1">
    <location>
        <begin position="3"/>
        <end position="109"/>
    </location>
</feature>
<evidence type="ECO:0000313" key="3">
    <source>
        <dbReference type="Proteomes" id="UP001446205"/>
    </source>
</evidence>
<organism evidence="2 3">
    <name type="scientific">Thermithiobacillus plumbiphilus</name>
    <dbReference type="NCBI Taxonomy" id="1729899"/>
    <lineage>
        <taxon>Bacteria</taxon>
        <taxon>Pseudomonadati</taxon>
        <taxon>Pseudomonadota</taxon>
        <taxon>Acidithiobacillia</taxon>
        <taxon>Acidithiobacillales</taxon>
        <taxon>Thermithiobacillaceae</taxon>
        <taxon>Thermithiobacillus</taxon>
    </lineage>
</organism>
<dbReference type="InterPro" id="IPR049250">
    <property type="entry name" value="DUF6883"/>
</dbReference>
<evidence type="ECO:0000259" key="1">
    <source>
        <dbReference type="Pfam" id="PF21814"/>
    </source>
</evidence>
<protein>
    <submittedName>
        <fullName evidence="2">DUF6883 domain-containing protein</fullName>
    </submittedName>
</protein>